<comment type="caution">
    <text evidence="2">The sequence shown here is derived from an EMBL/GenBank/DDBJ whole genome shotgun (WGS) entry which is preliminary data.</text>
</comment>
<feature type="transmembrane region" description="Helical" evidence="1">
    <location>
        <begin position="241"/>
        <end position="259"/>
    </location>
</feature>
<dbReference type="Proteomes" id="UP000053060">
    <property type="component" value="Unassembled WGS sequence"/>
</dbReference>
<evidence type="ECO:0000313" key="3">
    <source>
        <dbReference type="Proteomes" id="UP000053060"/>
    </source>
</evidence>
<feature type="transmembrane region" description="Helical" evidence="1">
    <location>
        <begin position="65"/>
        <end position="86"/>
    </location>
</feature>
<feature type="transmembrane region" description="Helical" evidence="1">
    <location>
        <begin position="107"/>
        <end position="124"/>
    </location>
</feature>
<feature type="transmembrane region" description="Helical" evidence="1">
    <location>
        <begin position="41"/>
        <end position="59"/>
    </location>
</feature>
<keyword evidence="1" id="KW-0472">Membrane</keyword>
<accession>A0A0V9UQH7</accession>
<keyword evidence="1" id="KW-1133">Transmembrane helix</keyword>
<reference evidence="3" key="1">
    <citation type="submission" date="2015-01" db="EMBL/GenBank/DDBJ databases">
        <title>Draft genome sequence of Rhodococcus pyridinivorans strain KG-16, a hydrocarbon-degrading bacterium.</title>
        <authorList>
            <person name="Aggarwal R.K."/>
            <person name="Dawar C."/>
        </authorList>
    </citation>
    <scope>NUCLEOTIDE SEQUENCE [LARGE SCALE GENOMIC DNA]</scope>
    <source>
        <strain evidence="3">KG-16</strain>
    </source>
</reference>
<evidence type="ECO:0000256" key="1">
    <source>
        <dbReference type="SAM" id="Phobius"/>
    </source>
</evidence>
<feature type="transmembrane region" description="Helical" evidence="1">
    <location>
        <begin position="279"/>
        <end position="298"/>
    </location>
</feature>
<evidence type="ECO:0000313" key="2">
    <source>
        <dbReference type="EMBL" id="KSZ60259.1"/>
    </source>
</evidence>
<proteinExistence type="predicted"/>
<feature type="transmembrane region" description="Helical" evidence="1">
    <location>
        <begin position="136"/>
        <end position="159"/>
    </location>
</feature>
<feature type="transmembrane region" description="Helical" evidence="1">
    <location>
        <begin position="171"/>
        <end position="199"/>
    </location>
</feature>
<reference evidence="2 3" key="2">
    <citation type="journal article" date="2016" name="Genome Announc.">
        <title>Draft Genome Sequence of a Versatile Hydrocarbon-Degrading Bacterium, Rhodococcus pyridinivorans Strain KG-16, Collected from Oil Fields in India.</title>
        <authorList>
            <person name="Aggarwal R.K."/>
            <person name="Dawar C."/>
            <person name="Phanindranath R."/>
            <person name="Mutnuri L."/>
            <person name="Dayal A.M."/>
        </authorList>
    </citation>
    <scope>NUCLEOTIDE SEQUENCE [LARGE SCALE GENOMIC DNA]</scope>
    <source>
        <strain evidence="2 3">KG-16</strain>
    </source>
</reference>
<sequence length="509" mass="56046">MGDHPPAPSAVAVNAMTTTVEQPPFTERFFTNAMLHTTNRWIVIVAATLIGFHSTWLQLIDEIRAGTTGGYVLIVPPLVAVVAIGVTRRRRNELPIHDRQTDIITSVLLLLIALAIKGLLMPRYPTNYQAMHLDVLAAWVFVCGACIAMFGLRVTAAYWEAWMMLFLSSPIVYRIVLIELGGTKFVAGAVTLVLAASAIGLATRRNRARGFFYGSATFVTGLIALVVIDRRWPDAPIAVDQYVPALIATVVVGSGAYLWTFRGLAPRTLPANPVSIPQAVRGAMCIAVAALLAALLPLPDQRLTPVSAGPPYSGTASQVVPPGWVQLSSVDYDWPRAYFRQGSVLRRQMLRAEEPNPEWDRLLRPRTVAVQTLQVRRVGSFAVYPTESMYALGKSRVSPKEYVDLGRGVTAEYFTVVDDTLLLTWSLLSFVWTRSDTVAQRVSLLTVDNHELDAPFPQPEPNTVANARTLMRVLLRGNGTVEDNEPEYKDRSMLIEVGRELVEAQWQGA</sequence>
<dbReference type="PATRIC" id="fig|1441730.3.peg.418"/>
<feature type="transmembrane region" description="Helical" evidence="1">
    <location>
        <begin position="211"/>
        <end position="229"/>
    </location>
</feature>
<dbReference type="AlphaFoldDB" id="A0A0V9UQH7"/>
<name>A0A0V9UQH7_9NOCA</name>
<organism evidence="2 3">
    <name type="scientific">Rhodococcus pyridinivorans KG-16</name>
    <dbReference type="NCBI Taxonomy" id="1441730"/>
    <lineage>
        <taxon>Bacteria</taxon>
        <taxon>Bacillati</taxon>
        <taxon>Actinomycetota</taxon>
        <taxon>Actinomycetes</taxon>
        <taxon>Mycobacteriales</taxon>
        <taxon>Nocardiaceae</taxon>
        <taxon>Rhodococcus</taxon>
    </lineage>
</organism>
<dbReference type="EMBL" id="AZXY01000001">
    <property type="protein sequence ID" value="KSZ60259.1"/>
    <property type="molecule type" value="Genomic_DNA"/>
</dbReference>
<gene>
    <name evidence="2" type="ORF">Z045_02000</name>
</gene>
<keyword evidence="1" id="KW-0812">Transmembrane</keyword>
<protein>
    <submittedName>
        <fullName evidence="2">Membrane protein</fullName>
    </submittedName>
</protein>